<dbReference type="PRINTS" id="PR01035">
    <property type="entry name" value="TCRTETA"/>
</dbReference>
<evidence type="ECO:0000256" key="1">
    <source>
        <dbReference type="ARBA" id="ARBA00004651"/>
    </source>
</evidence>
<dbReference type="Pfam" id="PF07690">
    <property type="entry name" value="MFS_1"/>
    <property type="match status" value="1"/>
</dbReference>
<reference evidence="8 9" key="1">
    <citation type="submission" date="2021-01" db="EMBL/GenBank/DDBJ databases">
        <title>Whole genome shotgun sequence of Planotetraspora phitsanulokensis NBRC 104273.</title>
        <authorList>
            <person name="Komaki H."/>
            <person name="Tamura T."/>
        </authorList>
    </citation>
    <scope>NUCLEOTIDE SEQUENCE [LARGE SCALE GENOMIC DNA]</scope>
    <source>
        <strain evidence="8 9">NBRC 104273</strain>
    </source>
</reference>
<dbReference type="SUPFAM" id="SSF103473">
    <property type="entry name" value="MFS general substrate transporter"/>
    <property type="match status" value="1"/>
</dbReference>
<dbReference type="GO" id="GO:0005886">
    <property type="term" value="C:plasma membrane"/>
    <property type="evidence" value="ECO:0007669"/>
    <property type="project" value="UniProtKB-SubCell"/>
</dbReference>
<feature type="transmembrane region" description="Helical" evidence="6">
    <location>
        <begin position="236"/>
        <end position="255"/>
    </location>
</feature>
<accession>A0A8J3XCR7</accession>
<evidence type="ECO:0000313" key="8">
    <source>
        <dbReference type="EMBL" id="GII35901.1"/>
    </source>
</evidence>
<keyword evidence="2" id="KW-1003">Cell membrane</keyword>
<feature type="transmembrane region" description="Helical" evidence="6">
    <location>
        <begin position="158"/>
        <end position="180"/>
    </location>
</feature>
<dbReference type="InterPro" id="IPR001958">
    <property type="entry name" value="Tet-R_TetA/multi-R_MdtG-like"/>
</dbReference>
<dbReference type="PANTHER" id="PTHR43124">
    <property type="entry name" value="PURINE EFFLUX PUMP PBUE"/>
    <property type="match status" value="1"/>
</dbReference>
<feature type="transmembrane region" description="Helical" evidence="6">
    <location>
        <begin position="201"/>
        <end position="224"/>
    </location>
</feature>
<feature type="transmembrane region" description="Helical" evidence="6">
    <location>
        <begin position="132"/>
        <end position="152"/>
    </location>
</feature>
<dbReference type="Proteomes" id="UP000622547">
    <property type="component" value="Unassembled WGS sequence"/>
</dbReference>
<feature type="transmembrane region" description="Helical" evidence="6">
    <location>
        <begin position="262"/>
        <end position="283"/>
    </location>
</feature>
<feature type="transmembrane region" description="Helical" evidence="6">
    <location>
        <begin position="70"/>
        <end position="88"/>
    </location>
</feature>
<evidence type="ECO:0000259" key="7">
    <source>
        <dbReference type="PROSITE" id="PS50850"/>
    </source>
</evidence>
<dbReference type="Gene3D" id="1.20.1250.20">
    <property type="entry name" value="MFS general substrate transporter like domains"/>
    <property type="match status" value="1"/>
</dbReference>
<dbReference type="InterPro" id="IPR036259">
    <property type="entry name" value="MFS_trans_sf"/>
</dbReference>
<proteinExistence type="predicted"/>
<dbReference type="PANTHER" id="PTHR43124:SF3">
    <property type="entry name" value="CHLORAMPHENICOL EFFLUX PUMP RV0191"/>
    <property type="match status" value="1"/>
</dbReference>
<feature type="domain" description="Major facilitator superfamily (MFS) profile" evidence="7">
    <location>
        <begin position="4"/>
        <end position="379"/>
    </location>
</feature>
<dbReference type="AlphaFoldDB" id="A0A8J3XCR7"/>
<feature type="transmembrane region" description="Helical" evidence="6">
    <location>
        <begin position="330"/>
        <end position="351"/>
    </location>
</feature>
<dbReference type="RefSeq" id="WP_204071619.1">
    <property type="nucleotide sequence ID" value="NZ_BAABHI010000012.1"/>
</dbReference>
<feature type="transmembrane region" description="Helical" evidence="6">
    <location>
        <begin position="100"/>
        <end position="120"/>
    </location>
</feature>
<keyword evidence="5 6" id="KW-0472">Membrane</keyword>
<evidence type="ECO:0000256" key="4">
    <source>
        <dbReference type="ARBA" id="ARBA00022989"/>
    </source>
</evidence>
<dbReference type="EMBL" id="BOOP01000003">
    <property type="protein sequence ID" value="GII35901.1"/>
    <property type="molecule type" value="Genomic_DNA"/>
</dbReference>
<comment type="subcellular location">
    <subcellularLocation>
        <location evidence="1">Cell membrane</location>
        <topology evidence="1">Multi-pass membrane protein</topology>
    </subcellularLocation>
</comment>
<dbReference type="InterPro" id="IPR020846">
    <property type="entry name" value="MFS_dom"/>
</dbReference>
<keyword evidence="4 6" id="KW-1133">Transmembrane helix</keyword>
<feature type="transmembrane region" description="Helical" evidence="6">
    <location>
        <begin position="44"/>
        <end position="63"/>
    </location>
</feature>
<gene>
    <name evidence="8" type="primary">araJ</name>
    <name evidence="8" type="ORF">Pph01_09040</name>
</gene>
<protein>
    <submittedName>
        <fullName evidence="8">MFS transporter</fullName>
    </submittedName>
</protein>
<name>A0A8J3XCR7_9ACTN</name>
<feature type="transmembrane region" description="Helical" evidence="6">
    <location>
        <begin position="357"/>
        <end position="375"/>
    </location>
</feature>
<organism evidence="8 9">
    <name type="scientific">Planotetraspora phitsanulokensis</name>
    <dbReference type="NCBI Taxonomy" id="575192"/>
    <lineage>
        <taxon>Bacteria</taxon>
        <taxon>Bacillati</taxon>
        <taxon>Actinomycetota</taxon>
        <taxon>Actinomycetes</taxon>
        <taxon>Streptosporangiales</taxon>
        <taxon>Streptosporangiaceae</taxon>
        <taxon>Planotetraspora</taxon>
    </lineage>
</organism>
<dbReference type="CDD" id="cd17324">
    <property type="entry name" value="MFS_NepI_like"/>
    <property type="match status" value="1"/>
</dbReference>
<feature type="transmembrane region" description="Helical" evidence="6">
    <location>
        <begin position="289"/>
        <end position="309"/>
    </location>
</feature>
<dbReference type="GO" id="GO:0022857">
    <property type="term" value="F:transmembrane transporter activity"/>
    <property type="evidence" value="ECO:0007669"/>
    <property type="project" value="InterPro"/>
</dbReference>
<evidence type="ECO:0000256" key="2">
    <source>
        <dbReference type="ARBA" id="ARBA00022475"/>
    </source>
</evidence>
<dbReference type="InterPro" id="IPR011701">
    <property type="entry name" value="MFS"/>
</dbReference>
<sequence length="384" mass="38720">MPLALLALAISAFGIGTTEFVIMGLLPDVAADLHTSVLTAGNLVSAYAIGVVVGAPLLAVVGVRMSRKHLLIVVMGVFVAGNLLSALAPDFGWLVAGRVIAGLPHGAFFGAGSVVAASLAREGREGRAVATVLLGLTFANIVGVPAATLLGQDVGWRATFLVVTGIGVVAVSALAALVPYEPARPQQSLGRELRAFRDRRVLLVLATAVFGFAGVFATYAYLASIATHVMGLEESSVVWVLALCGVGMTIGVAAAGPLTDRAALPTAYAGLGGLAAVLIAFAFTAHITWVAMVMVVLLGAVGFLMTAPLQTMVIRFASDAPTLAAASNHSAFNLANAGGVWLGGVAIASGWGWTSCALVGACLAIVGLVIALTAGQTAARRATA</sequence>
<keyword evidence="3 6" id="KW-0812">Transmembrane</keyword>
<dbReference type="PROSITE" id="PS50850">
    <property type="entry name" value="MFS"/>
    <property type="match status" value="1"/>
</dbReference>
<evidence type="ECO:0000256" key="3">
    <source>
        <dbReference type="ARBA" id="ARBA00022692"/>
    </source>
</evidence>
<dbReference type="InterPro" id="IPR050189">
    <property type="entry name" value="MFS_Efflux_Transporters"/>
</dbReference>
<evidence type="ECO:0000313" key="9">
    <source>
        <dbReference type="Proteomes" id="UP000622547"/>
    </source>
</evidence>
<comment type="caution">
    <text evidence="8">The sequence shown here is derived from an EMBL/GenBank/DDBJ whole genome shotgun (WGS) entry which is preliminary data.</text>
</comment>
<evidence type="ECO:0000256" key="6">
    <source>
        <dbReference type="SAM" id="Phobius"/>
    </source>
</evidence>
<evidence type="ECO:0000256" key="5">
    <source>
        <dbReference type="ARBA" id="ARBA00023136"/>
    </source>
</evidence>
<keyword evidence="9" id="KW-1185">Reference proteome</keyword>